<dbReference type="PANTHER" id="PTHR37535">
    <property type="entry name" value="FLUG DOMAIN PROTEIN"/>
    <property type="match status" value="1"/>
</dbReference>
<feature type="compositionally biased region" description="Acidic residues" evidence="1">
    <location>
        <begin position="45"/>
        <end position="66"/>
    </location>
</feature>
<feature type="region of interest" description="Disordered" evidence="1">
    <location>
        <begin position="1"/>
        <end position="66"/>
    </location>
</feature>
<accession>A0A0A2VLG8</accession>
<dbReference type="HOGENOM" id="CLU_956763_0_0_1"/>
<evidence type="ECO:0000313" key="2">
    <source>
        <dbReference type="EMBL" id="KGQ01674.1"/>
    </source>
</evidence>
<reference evidence="2 3" key="1">
    <citation type="journal article" date="2011" name="PLoS Genet.">
        <title>Comparative genomic analysis of human fungal pathogens causing paracoccidioidomycosis.</title>
        <authorList>
            <person name="Desjardins C.A."/>
            <person name="Champion M.D."/>
            <person name="Holder J.W."/>
            <person name="Muszewska A."/>
            <person name="Goldberg J."/>
            <person name="Bailao A.M."/>
            <person name="Brigido M.M."/>
            <person name="Ferreira M.E."/>
            <person name="Garcia A.M."/>
            <person name="Grynberg M."/>
            <person name="Gujja S."/>
            <person name="Heiman D.I."/>
            <person name="Henn M.R."/>
            <person name="Kodira C.D."/>
            <person name="Leon-Narvaez H."/>
            <person name="Longo L.V."/>
            <person name="Ma L.J."/>
            <person name="Malavazi I."/>
            <person name="Matsuo A.L."/>
            <person name="Morais F.V."/>
            <person name="Pereira M."/>
            <person name="Rodriguez-Brito S."/>
            <person name="Sakthikumar S."/>
            <person name="Salem-Izacc S.M."/>
            <person name="Sykes S.M."/>
            <person name="Teixeira M.M."/>
            <person name="Vallejo M.C."/>
            <person name="Walter M.E."/>
            <person name="Yandava C."/>
            <person name="Young S."/>
            <person name="Zeng Q."/>
            <person name="Zucker J."/>
            <person name="Felipe M.S."/>
            <person name="Goldman G.H."/>
            <person name="Haas B.J."/>
            <person name="McEwen J.G."/>
            <person name="Nino-Vega G."/>
            <person name="Puccia R."/>
            <person name="San-Blas G."/>
            <person name="Soares C.M."/>
            <person name="Birren B.W."/>
            <person name="Cuomo C.A."/>
        </authorList>
    </citation>
    <scope>NUCLEOTIDE SEQUENCE [LARGE SCALE GENOMIC DNA]</scope>
    <source>
        <strain evidence="3">ATCC MYA-826 / Pb01</strain>
    </source>
</reference>
<dbReference type="KEGG" id="pbl:PAAG_11667"/>
<dbReference type="InterPro" id="IPR021842">
    <property type="entry name" value="DUF3435"/>
</dbReference>
<organism evidence="2 3">
    <name type="scientific">Paracoccidioides lutzii (strain ATCC MYA-826 / Pb01)</name>
    <name type="common">Paracoccidioides brasiliensis</name>
    <dbReference type="NCBI Taxonomy" id="502779"/>
    <lineage>
        <taxon>Eukaryota</taxon>
        <taxon>Fungi</taxon>
        <taxon>Dikarya</taxon>
        <taxon>Ascomycota</taxon>
        <taxon>Pezizomycotina</taxon>
        <taxon>Eurotiomycetes</taxon>
        <taxon>Eurotiomycetidae</taxon>
        <taxon>Onygenales</taxon>
        <taxon>Ajellomycetaceae</taxon>
        <taxon>Paracoccidioides</taxon>
    </lineage>
</organism>
<keyword evidence="3" id="KW-1185">Reference proteome</keyword>
<dbReference type="Pfam" id="PF11917">
    <property type="entry name" value="DUF3435"/>
    <property type="match status" value="1"/>
</dbReference>
<dbReference type="OrthoDB" id="4206656at2759"/>
<dbReference type="EMBL" id="KN293998">
    <property type="protein sequence ID" value="KGQ01674.1"/>
    <property type="molecule type" value="Genomic_DNA"/>
</dbReference>
<dbReference type="PANTHER" id="PTHR37535:SF2">
    <property type="entry name" value="FINGER DOMAIN PROTEIN, PUTATIVE (AFU_ORTHOLOGUE AFUA_6G09300)-RELATED"/>
    <property type="match status" value="1"/>
</dbReference>
<evidence type="ECO:0000256" key="1">
    <source>
        <dbReference type="SAM" id="MobiDB-lite"/>
    </source>
</evidence>
<name>A0A0A2VLG8_PARBA</name>
<evidence type="ECO:0000313" key="3">
    <source>
        <dbReference type="Proteomes" id="UP000002059"/>
    </source>
</evidence>
<dbReference type="AlphaFoldDB" id="A0A0A2VLG8"/>
<dbReference type="RefSeq" id="XP_015703180.1">
    <property type="nucleotide sequence ID" value="XM_015847271.1"/>
</dbReference>
<dbReference type="GeneID" id="9098168"/>
<dbReference type="VEuPathDB" id="FungiDB:PAAG_11667"/>
<proteinExistence type="predicted"/>
<sequence length="291" mass="33474">MQKRCQSRPTSSNDSDATDKPSPLNTDGEASTPVVPKGATASATDDSDDDTDPEDDTDDEVSSEDEFDDYFPCSKLLITRMEVHWQRKKEKPSADPKWRSPVDTLRAAGRRNLYLFFNWCFKLTSGKGGRRLKGTTKSSSLRGDWKNFLRYYEGATDTKMDPRLMRLMRKSLRRLVKKRGLDMQEKTPVYVKDMASLQETILRTQEKRFWLRLQQMQICLYNLDLRVSLQRDSSGEPNLPTVEFSYKFTTKKHLGLTQTHVLSALIPGHTPWLTSDQEHVHSARDHLRPVG</sequence>
<protein>
    <submittedName>
        <fullName evidence="2">Uncharacterized protein</fullName>
    </submittedName>
</protein>
<dbReference type="Proteomes" id="UP000002059">
    <property type="component" value="Partially assembled WGS sequence"/>
</dbReference>
<gene>
    <name evidence="2" type="ORF">PAAG_11667</name>
</gene>